<feature type="transmembrane region" description="Helical" evidence="8">
    <location>
        <begin position="68"/>
        <end position="87"/>
    </location>
</feature>
<dbReference type="RefSeq" id="WP_368496232.1">
    <property type="nucleotide sequence ID" value="NZ_CP162511.1"/>
</dbReference>
<keyword evidence="3" id="KW-0813">Transport</keyword>
<dbReference type="GO" id="GO:0005886">
    <property type="term" value="C:plasma membrane"/>
    <property type="evidence" value="ECO:0007669"/>
    <property type="project" value="UniProtKB-SubCell"/>
</dbReference>
<feature type="transmembrane region" description="Helical" evidence="8">
    <location>
        <begin position="235"/>
        <end position="258"/>
    </location>
</feature>
<evidence type="ECO:0000256" key="7">
    <source>
        <dbReference type="ARBA" id="ARBA00023136"/>
    </source>
</evidence>
<feature type="transmembrane region" description="Helical" evidence="8">
    <location>
        <begin position="296"/>
        <end position="316"/>
    </location>
</feature>
<sequence>MTSVVRWWDARQVPIYLAALGVGAVVGLLAPDSAVPLGGAITPLLALLLFATFLAVPLVELGRAVRDLRFMITVVAVNFIAVPIIVFPLSRLVADDSGLLVGLLFVLLTPCIDYVVVFTGLAGGARARLLAATPLLMVLQIVLLPLYLLLFAGPEAASSIEPGTFVEAFLLLVAAPLAAAALVQALSRQRRSRGAATAVAAVEGAAASAMVPLMAVVLAVVVASQLAEVGRDAGALLRLVPIYAVFLVVMLAVGILVSRAAGIDVPGRRAVVFSGATRNSLVVLPLALALPESLGLAPLAVVTQTLVELVGLVVLVRLVPAMLPAAGTTGDEDGSRATPASG</sequence>
<feature type="transmembrane region" description="Helical" evidence="8">
    <location>
        <begin position="165"/>
        <end position="186"/>
    </location>
</feature>
<keyword evidence="5 8" id="KW-0812">Transmembrane</keyword>
<keyword evidence="7 8" id="KW-0472">Membrane</keyword>
<evidence type="ECO:0000256" key="8">
    <source>
        <dbReference type="SAM" id="Phobius"/>
    </source>
</evidence>
<feature type="transmembrane region" description="Helical" evidence="8">
    <location>
        <begin position="99"/>
        <end position="122"/>
    </location>
</feature>
<feature type="transmembrane region" description="Helical" evidence="8">
    <location>
        <begin position="270"/>
        <end position="290"/>
    </location>
</feature>
<dbReference type="InterPro" id="IPR002657">
    <property type="entry name" value="BilAc:Na_symport/Acr3"/>
</dbReference>
<keyword evidence="4" id="KW-1003">Cell membrane</keyword>
<evidence type="ECO:0000256" key="2">
    <source>
        <dbReference type="ARBA" id="ARBA00010110"/>
    </source>
</evidence>
<dbReference type="PANTHER" id="PTHR43057:SF1">
    <property type="entry name" value="ARSENICAL-RESISTANCE PROTEIN 3"/>
    <property type="match status" value="1"/>
</dbReference>
<keyword evidence="6 8" id="KW-1133">Transmembrane helix</keyword>
<comment type="similarity">
    <text evidence="2">Belongs to the arsenical resistance-3 (ACR3) (TC 2.A.59) family.</text>
</comment>
<evidence type="ECO:0000256" key="4">
    <source>
        <dbReference type="ARBA" id="ARBA00022475"/>
    </source>
</evidence>
<dbReference type="PANTHER" id="PTHR43057">
    <property type="entry name" value="ARSENITE EFFLUX TRANSPORTER"/>
    <property type="match status" value="1"/>
</dbReference>
<dbReference type="EMBL" id="CP162511">
    <property type="protein sequence ID" value="XDI03815.1"/>
    <property type="molecule type" value="Genomic_DNA"/>
</dbReference>
<dbReference type="InterPro" id="IPR004706">
    <property type="entry name" value="Arsenical-R_Acr3"/>
</dbReference>
<feature type="transmembrane region" description="Helical" evidence="8">
    <location>
        <begin position="198"/>
        <end position="223"/>
    </location>
</feature>
<dbReference type="Gene3D" id="1.20.1530.20">
    <property type="match status" value="1"/>
</dbReference>
<comment type="subcellular location">
    <subcellularLocation>
        <location evidence="1">Cell membrane</location>
        <topology evidence="1">Multi-pass membrane protein</topology>
    </subcellularLocation>
</comment>
<gene>
    <name evidence="9" type="ORF">ABFY20_10665</name>
</gene>
<dbReference type="AlphaFoldDB" id="A0AB39BCG7"/>
<proteinExistence type="inferred from homology"/>
<feature type="transmembrane region" description="Helical" evidence="8">
    <location>
        <begin position="37"/>
        <end position="56"/>
    </location>
</feature>
<evidence type="ECO:0000313" key="9">
    <source>
        <dbReference type="EMBL" id="XDI03815.1"/>
    </source>
</evidence>
<dbReference type="GO" id="GO:0015104">
    <property type="term" value="F:antimonite transmembrane transporter activity"/>
    <property type="evidence" value="ECO:0007669"/>
    <property type="project" value="TreeGrafter"/>
</dbReference>
<feature type="transmembrane region" description="Helical" evidence="8">
    <location>
        <begin position="12"/>
        <end position="31"/>
    </location>
</feature>
<dbReference type="Pfam" id="PF01758">
    <property type="entry name" value="SBF"/>
    <property type="match status" value="1"/>
</dbReference>
<dbReference type="GO" id="GO:0015297">
    <property type="term" value="F:antiporter activity"/>
    <property type="evidence" value="ECO:0007669"/>
    <property type="project" value="InterPro"/>
</dbReference>
<feature type="transmembrane region" description="Helical" evidence="8">
    <location>
        <begin position="129"/>
        <end position="153"/>
    </location>
</feature>
<reference evidence="9" key="1">
    <citation type="submission" date="2024-05" db="EMBL/GenBank/DDBJ databases">
        <title>Herbiconiux sp. A18JL235.</title>
        <authorList>
            <person name="Zhang G."/>
        </authorList>
    </citation>
    <scope>NUCLEOTIDE SEQUENCE</scope>
    <source>
        <strain evidence="9">A18JL235</strain>
    </source>
</reference>
<evidence type="ECO:0000256" key="6">
    <source>
        <dbReference type="ARBA" id="ARBA00022989"/>
    </source>
</evidence>
<evidence type="ECO:0000256" key="3">
    <source>
        <dbReference type="ARBA" id="ARBA00022448"/>
    </source>
</evidence>
<evidence type="ECO:0000256" key="1">
    <source>
        <dbReference type="ARBA" id="ARBA00004651"/>
    </source>
</evidence>
<name>A0AB39BCG7_9MICO</name>
<dbReference type="InterPro" id="IPR038770">
    <property type="entry name" value="Na+/solute_symporter_sf"/>
</dbReference>
<evidence type="ECO:0000256" key="5">
    <source>
        <dbReference type="ARBA" id="ARBA00022692"/>
    </source>
</evidence>
<organism evidence="9">
    <name type="scientific">Herbiconiux sp. A18JL235</name>
    <dbReference type="NCBI Taxonomy" id="3152363"/>
    <lineage>
        <taxon>Bacteria</taxon>
        <taxon>Bacillati</taxon>
        <taxon>Actinomycetota</taxon>
        <taxon>Actinomycetes</taxon>
        <taxon>Micrococcales</taxon>
        <taxon>Microbacteriaceae</taxon>
        <taxon>Herbiconiux</taxon>
    </lineage>
</organism>
<dbReference type="GO" id="GO:0015105">
    <property type="term" value="F:arsenite transmembrane transporter activity"/>
    <property type="evidence" value="ECO:0007669"/>
    <property type="project" value="TreeGrafter"/>
</dbReference>
<accession>A0AB39BCG7</accession>
<protein>
    <submittedName>
        <fullName evidence="9">Bile acid:sodium symporter</fullName>
    </submittedName>
</protein>